<organism evidence="2">
    <name type="scientific">Rhodopseudomonas palustris (strain BisA53)</name>
    <dbReference type="NCBI Taxonomy" id="316055"/>
    <lineage>
        <taxon>Bacteria</taxon>
        <taxon>Pseudomonadati</taxon>
        <taxon>Pseudomonadota</taxon>
        <taxon>Alphaproteobacteria</taxon>
        <taxon>Hyphomicrobiales</taxon>
        <taxon>Nitrobacteraceae</taxon>
        <taxon>Rhodopseudomonas</taxon>
    </lineage>
</organism>
<dbReference type="AlphaFoldDB" id="Q07KU8"/>
<dbReference type="Gene3D" id="3.40.630.30">
    <property type="match status" value="1"/>
</dbReference>
<proteinExistence type="predicted"/>
<keyword evidence="2" id="KW-0808">Transferase</keyword>
<dbReference type="InterPro" id="IPR000182">
    <property type="entry name" value="GNAT_dom"/>
</dbReference>
<feature type="domain" description="N-acetyltransferase" evidence="1">
    <location>
        <begin position="62"/>
        <end position="222"/>
    </location>
</feature>
<accession>Q07KU8</accession>
<dbReference type="Pfam" id="PF13302">
    <property type="entry name" value="Acetyltransf_3"/>
    <property type="match status" value="1"/>
</dbReference>
<dbReference type="PROSITE" id="PS51186">
    <property type="entry name" value="GNAT"/>
    <property type="match status" value="1"/>
</dbReference>
<gene>
    <name evidence="2" type="ordered locus">RPE_3506</name>
</gene>
<dbReference type="eggNOG" id="ENOG50332K8">
    <property type="taxonomic scope" value="Bacteria"/>
</dbReference>
<dbReference type="InterPro" id="IPR016181">
    <property type="entry name" value="Acyl_CoA_acyltransferase"/>
</dbReference>
<dbReference type="SUPFAM" id="SSF55729">
    <property type="entry name" value="Acyl-CoA N-acyltransferases (Nat)"/>
    <property type="match status" value="1"/>
</dbReference>
<sequence length="236" mass="26199">MGKQGWFQVPRSIELTFDLLAERRYREVARGIAARVHRRGTSYGLRRDLTVPFAAPAAKIPLTVRPLRSEDVPILFEGDVSVREAAEMIARRKHLAAEIPQCYVAIDERDGTPCYFQWLMGPKQNAKIKALFGGDWFPVLAPDEALLENAYTPVRYRGNGIMPAAMAQIAEHAAEIGCRYVITFVASDNAASLHGCAKAGFKKYIAREETDTLGLFHSRRFVPLPEVNTAAATPTP</sequence>
<evidence type="ECO:0000259" key="1">
    <source>
        <dbReference type="PROSITE" id="PS51186"/>
    </source>
</evidence>
<evidence type="ECO:0000313" key="2">
    <source>
        <dbReference type="EMBL" id="ABJ07436.1"/>
    </source>
</evidence>
<dbReference type="STRING" id="316055.RPE_3506"/>
<name>Q07KU8_RHOP5</name>
<protein>
    <submittedName>
        <fullName evidence="2">GCN5-related N-acetyltransferase</fullName>
    </submittedName>
</protein>
<dbReference type="OrthoDB" id="7986118at2"/>
<dbReference type="GO" id="GO:0016747">
    <property type="term" value="F:acyltransferase activity, transferring groups other than amino-acyl groups"/>
    <property type="evidence" value="ECO:0007669"/>
    <property type="project" value="InterPro"/>
</dbReference>
<dbReference type="HOGENOM" id="CLU_1174703_0_0_5"/>
<dbReference type="EMBL" id="CP000463">
    <property type="protein sequence ID" value="ABJ07436.1"/>
    <property type="molecule type" value="Genomic_DNA"/>
</dbReference>
<reference evidence="2" key="1">
    <citation type="submission" date="2006-09" db="EMBL/GenBank/DDBJ databases">
        <title>Complete sequence of Rhodopseudomonas palustris BisA53.</title>
        <authorList>
            <consortium name="US DOE Joint Genome Institute"/>
            <person name="Copeland A."/>
            <person name="Lucas S."/>
            <person name="Lapidus A."/>
            <person name="Barry K."/>
            <person name="Detter J.C."/>
            <person name="Glavina del Rio T."/>
            <person name="Hammon N."/>
            <person name="Israni S."/>
            <person name="Dalin E."/>
            <person name="Tice H."/>
            <person name="Pitluck S."/>
            <person name="Chain P."/>
            <person name="Malfatti S."/>
            <person name="Shin M."/>
            <person name="Vergez L."/>
            <person name="Schmutz J."/>
            <person name="Larimer F."/>
            <person name="Land M."/>
            <person name="Hauser L."/>
            <person name="Pelletier D.A."/>
            <person name="Kyrpides N."/>
            <person name="Kim E."/>
            <person name="Harwood C.S."/>
            <person name="Oda Y."/>
            <person name="Richardson P."/>
        </authorList>
    </citation>
    <scope>NUCLEOTIDE SEQUENCE [LARGE SCALE GENOMIC DNA]</scope>
    <source>
        <strain evidence="2">BisA53</strain>
    </source>
</reference>
<dbReference type="KEGG" id="rpe:RPE_3506"/>